<evidence type="ECO:0000313" key="7">
    <source>
        <dbReference type="EMBL" id="TYS48697.1"/>
    </source>
</evidence>
<dbReference type="InterPro" id="IPR037018">
    <property type="entry name" value="GH65_N"/>
</dbReference>
<organism evidence="7 8">
    <name type="scientific">Bacillus infantis</name>
    <dbReference type="NCBI Taxonomy" id="324767"/>
    <lineage>
        <taxon>Bacteria</taxon>
        <taxon>Bacillati</taxon>
        <taxon>Bacillota</taxon>
        <taxon>Bacilli</taxon>
        <taxon>Bacillales</taxon>
        <taxon>Bacillaceae</taxon>
        <taxon>Bacillus</taxon>
    </lineage>
</organism>
<evidence type="ECO:0000256" key="2">
    <source>
        <dbReference type="ARBA" id="ARBA00022679"/>
    </source>
</evidence>
<feature type="domain" description="Glycoside phosphorylase C-terminal" evidence="5">
    <location>
        <begin position="1004"/>
        <end position="1091"/>
    </location>
</feature>
<keyword evidence="1" id="KW-0328">Glycosyltransferase</keyword>
<dbReference type="InterPro" id="IPR012341">
    <property type="entry name" value="6hp_glycosidase-like_sf"/>
</dbReference>
<dbReference type="PANTHER" id="PTHR37469:SF2">
    <property type="entry name" value="CELLOBIONIC ACID PHOSPHORYLASE"/>
    <property type="match status" value="1"/>
</dbReference>
<dbReference type="GO" id="GO:0005975">
    <property type="term" value="P:carbohydrate metabolic process"/>
    <property type="evidence" value="ECO:0007669"/>
    <property type="project" value="InterPro"/>
</dbReference>
<evidence type="ECO:0000259" key="4">
    <source>
        <dbReference type="Pfam" id="PF21250"/>
    </source>
</evidence>
<proteinExistence type="predicted"/>
<dbReference type="InterPro" id="IPR053831">
    <property type="entry name" value="SOGP_N"/>
</dbReference>
<dbReference type="InterPro" id="IPR008928">
    <property type="entry name" value="6-hairpin_glycosidase_sf"/>
</dbReference>
<evidence type="ECO:0000256" key="1">
    <source>
        <dbReference type="ARBA" id="ARBA00022676"/>
    </source>
</evidence>
<dbReference type="InterPro" id="IPR048773">
    <property type="entry name" value="SOGP_C"/>
</dbReference>
<dbReference type="GO" id="GO:0016757">
    <property type="term" value="F:glycosyltransferase activity"/>
    <property type="evidence" value="ECO:0007669"/>
    <property type="project" value="UniProtKB-KW"/>
</dbReference>
<dbReference type="SUPFAM" id="SSF48208">
    <property type="entry name" value="Six-hairpin glycosidases"/>
    <property type="match status" value="1"/>
</dbReference>
<dbReference type="Pfam" id="PF17167">
    <property type="entry name" value="Glyco_hydro_94"/>
    <property type="match status" value="1"/>
</dbReference>
<dbReference type="AlphaFoldDB" id="A0A5D4RBE7"/>
<reference evidence="7 8" key="1">
    <citation type="submission" date="2019-08" db="EMBL/GenBank/DDBJ databases">
        <title>Bacillus genomes from the desert of Cuatro Cienegas, Coahuila.</title>
        <authorList>
            <person name="Olmedo-Alvarez G."/>
        </authorList>
    </citation>
    <scope>NUCLEOTIDE SEQUENCE [LARGE SCALE GENOMIC DNA]</scope>
    <source>
        <strain evidence="7 8">CH446_14T</strain>
    </source>
</reference>
<evidence type="ECO:0000259" key="5">
    <source>
        <dbReference type="Pfam" id="PF21270"/>
    </source>
</evidence>
<feature type="domain" description="Glycosyl hydrolase 94 catalytic" evidence="3">
    <location>
        <begin position="671"/>
        <end position="941"/>
    </location>
</feature>
<dbReference type="Gene3D" id="1.50.10.10">
    <property type="match status" value="1"/>
</dbReference>
<dbReference type="InterPro" id="IPR033432">
    <property type="entry name" value="GH94_catalytic"/>
</dbReference>
<feature type="domain" description="SOGP N-terminal" evidence="6">
    <location>
        <begin position="2"/>
        <end position="222"/>
    </location>
</feature>
<evidence type="ECO:0000313" key="8">
    <source>
        <dbReference type="Proteomes" id="UP000322139"/>
    </source>
</evidence>
<dbReference type="InterPro" id="IPR052047">
    <property type="entry name" value="GH94_Enzymes"/>
</dbReference>
<name>A0A5D4RBE7_9BACI</name>
<protein>
    <submittedName>
        <fullName evidence="7">Cellobiose phosphorylase</fullName>
    </submittedName>
</protein>
<dbReference type="Gene3D" id="2.70.98.40">
    <property type="entry name" value="Glycoside hydrolase, family 65, N-terminal domain"/>
    <property type="match status" value="1"/>
</dbReference>
<accession>A0A5D4RBE7</accession>
<dbReference type="Pfam" id="PF21958">
    <property type="entry name" value="SOGP_N"/>
    <property type="match status" value="1"/>
</dbReference>
<evidence type="ECO:0000259" key="3">
    <source>
        <dbReference type="Pfam" id="PF17167"/>
    </source>
</evidence>
<dbReference type="Pfam" id="PF21270">
    <property type="entry name" value="SOGP_4th"/>
    <property type="match status" value="1"/>
</dbReference>
<comment type="caution">
    <text evidence="7">The sequence shown here is derived from an EMBL/GenBank/DDBJ whole genome shotgun (WGS) entry which is preliminary data.</text>
</comment>
<keyword evidence="2" id="KW-0808">Transferase</keyword>
<dbReference type="PANTHER" id="PTHR37469">
    <property type="entry name" value="CELLOBIONIC ACID PHOSPHORYLASE-RELATED"/>
    <property type="match status" value="1"/>
</dbReference>
<feature type="domain" description="Glycoside phosphorylase super sandwich" evidence="4">
    <location>
        <begin position="286"/>
        <end position="533"/>
    </location>
</feature>
<dbReference type="Proteomes" id="UP000322139">
    <property type="component" value="Unassembled WGS sequence"/>
</dbReference>
<dbReference type="EMBL" id="VTER01000005">
    <property type="protein sequence ID" value="TYS48697.1"/>
    <property type="molecule type" value="Genomic_DNA"/>
</dbReference>
<gene>
    <name evidence="7" type="ORF">FZD51_10280</name>
</gene>
<dbReference type="InterPro" id="IPR048771">
    <property type="entry name" value="SOGP_2nd"/>
</dbReference>
<sequence>MKSGDVFKVSHRDTMINQLLSNPIDGSLNNIYLRIFNEGEITAIPLLGIRSESAVSASGSSIRWTGEAEGIPYEVTFTLTDKKIWFWDVTLEGSHKEIDLLYGQDIGLAAEAAVRSNEAYTSQYIDHSVFNDEQKGYVLCSRQNQPQQGQFPYLQQGSLGRSAGFSTDGFQFFGLSYKTTDKPAALTKPSLEGKVSQYEFAYTALQTEKTMLNGRHRFVFYGLFKENHPDAVARLEYQEEVESEWEQLNREKITFGDQIERVKISSRLGAPIETIGLTQEEIDQYFPGRILEEKNGDRLLSFFTDSYEHIVLKEKEELVERPHGHILMNGNNDRVREDVLSTTSYMYGVFNSQLAVGNSSMNKMMTNVRNPLNLLKTSGQRIYIEIDNRYRLLTMPSLFEMGFNYSRWYYKTNDETFIITVFTTVGSKDVQLDLKAQSGKYYRYMVTAQISMNQNEYAVPFHCTMDNDTVCYTAAGNSDSSGIYPDLSYRLTVRGADFQLLDESELASGTDSAASLAVLNIDSASDWTMLIQGDLSGEFPAFEKRDFSKEAAEFRKYYKGVLNGFHLSHPEGDSGEIEKFNALAHWYTHNMLVHFSTPHGLEQYGGAAWGTRDVSQGPAEYFMATQKYETVRDIILTIYTHQYDGTGSWPQWFMFDQYTKIQQPESHGDIIVWPLKLVSDYLEATGDFSILQEQIPYMDQESFTFTDNHAALLDHIKKQIAYMERHFLHDTFLPSYDDGDWDDTLQPANQLLKKYMVSSWTVSLMFQSIKKLADMLSAADVPEAAKLRELAQGIKNDFNRYILSSNVIPGFIYMEDPEKAEFMLHPTDTDTGIQYRLLPMQRGIISEIFTPEQAAAHYKLIKEHLTFPDGVRLMNRPANYAGGVSTHFKRAEQAANFGREIGLQYVHAHIRFIEALAKLGIHEEIWHALSVINPIKIQDAVPNAALRQSNAYFSSSDGKFDTRYEAQKGFNKLKDGTVPVKGGWRIYSSGPGIYLNQLITNVLGIRQINGSLELDPVLPDSLDGLEFRYNFMNRPITFVYHLAKGKRTILINGTEAGTDSSHNPYREGGAVIPKSILDDLLKSDNNRIDIYM</sequence>
<evidence type="ECO:0000259" key="6">
    <source>
        <dbReference type="Pfam" id="PF21958"/>
    </source>
</evidence>
<dbReference type="Pfam" id="PF21250">
    <property type="entry name" value="SOGP_2nd"/>
    <property type="match status" value="1"/>
</dbReference>